<gene>
    <name evidence="3" type="ORF">OLC1_LOCUS21898</name>
</gene>
<accession>A0AAV1E5Y9</accession>
<feature type="compositionally biased region" description="Basic residues" evidence="1">
    <location>
        <begin position="508"/>
        <end position="517"/>
    </location>
</feature>
<dbReference type="PANTHER" id="PTHR31286:SF180">
    <property type="entry name" value="OS10G0362600 PROTEIN"/>
    <property type="match status" value="1"/>
</dbReference>
<sequence>MVGDQPSIAPPKKPKTFASFFQKLSAPEAVQSSLIKQVKFINGTPTLEYEDDEFEKLIAPHRLSLVGKFLYGCPKMEEIHKEFKKIGFNGDYTLGLMNPRHILIRIEEEDDYQRCWIRTFWNIAGFSMRILKWTLGFRFEEDPPVVPIWVSLYDWQVEFMHPEVIFSMASAIGQSLKVDTLTLNMTRPSVARFCVEVDLMKDLPKSVRIGKKGRKHEQIFTYEHVPSYCSKCSKIGHKSVDCKVGKPLPQLKEIEKENVPNTKKKGVKLQQPKVTRGSKHKKDIPELDVEILKRQSLTVRAIAKPANESQWQTLAALPETRAGESTSGLSEKEKSEVPVDVSDSPTLVPRDHVVEAAIQQGKDSNQGEDVHLLQSVAQVNVSGNTTSSSPPMAEEAPILETSNRYAALEEVSIEVVDEEVVKVADVFEEDAMLSHEIQNISELVEAPRDEPLLATTSPLDVGTCLNDGVWGMSADDDDRANIDRGSWSDGNAETDHVLEPVQGEGSIHKKHGRKSKKEKVQLLDGFMPRQSSRAQ</sequence>
<feature type="region of interest" description="Disordered" evidence="1">
    <location>
        <begin position="263"/>
        <end position="282"/>
    </location>
</feature>
<evidence type="ECO:0000256" key="1">
    <source>
        <dbReference type="SAM" id="MobiDB-lite"/>
    </source>
</evidence>
<keyword evidence="4" id="KW-1185">Reference proteome</keyword>
<reference evidence="3" key="1">
    <citation type="submission" date="2023-03" db="EMBL/GenBank/DDBJ databases">
        <authorList>
            <person name="Julca I."/>
        </authorList>
    </citation>
    <scope>NUCLEOTIDE SEQUENCE</scope>
</reference>
<protein>
    <submittedName>
        <fullName evidence="3">OLC1v1016241C1</fullName>
    </submittedName>
</protein>
<dbReference type="AlphaFoldDB" id="A0AAV1E5Y9"/>
<organism evidence="3 4">
    <name type="scientific">Oldenlandia corymbosa var. corymbosa</name>
    <dbReference type="NCBI Taxonomy" id="529605"/>
    <lineage>
        <taxon>Eukaryota</taxon>
        <taxon>Viridiplantae</taxon>
        <taxon>Streptophyta</taxon>
        <taxon>Embryophyta</taxon>
        <taxon>Tracheophyta</taxon>
        <taxon>Spermatophyta</taxon>
        <taxon>Magnoliopsida</taxon>
        <taxon>eudicotyledons</taxon>
        <taxon>Gunneridae</taxon>
        <taxon>Pentapetalae</taxon>
        <taxon>asterids</taxon>
        <taxon>lamiids</taxon>
        <taxon>Gentianales</taxon>
        <taxon>Rubiaceae</taxon>
        <taxon>Rubioideae</taxon>
        <taxon>Spermacoceae</taxon>
        <taxon>Hedyotis-Oldenlandia complex</taxon>
        <taxon>Oldenlandia</taxon>
    </lineage>
</organism>
<dbReference type="Proteomes" id="UP001161247">
    <property type="component" value="Chromosome 8"/>
</dbReference>
<dbReference type="PANTHER" id="PTHR31286">
    <property type="entry name" value="GLYCINE-RICH CELL WALL STRUCTURAL PROTEIN 1.8-LIKE"/>
    <property type="match status" value="1"/>
</dbReference>
<dbReference type="EMBL" id="OX459125">
    <property type="protein sequence ID" value="CAI9115354.1"/>
    <property type="molecule type" value="Genomic_DNA"/>
</dbReference>
<evidence type="ECO:0000259" key="2">
    <source>
        <dbReference type="Pfam" id="PF14111"/>
    </source>
</evidence>
<feature type="domain" description="DUF4283" evidence="2">
    <location>
        <begin position="61"/>
        <end position="141"/>
    </location>
</feature>
<evidence type="ECO:0000313" key="3">
    <source>
        <dbReference type="EMBL" id="CAI9115354.1"/>
    </source>
</evidence>
<feature type="region of interest" description="Disordered" evidence="1">
    <location>
        <begin position="319"/>
        <end position="346"/>
    </location>
</feature>
<evidence type="ECO:0000313" key="4">
    <source>
        <dbReference type="Proteomes" id="UP001161247"/>
    </source>
</evidence>
<proteinExistence type="predicted"/>
<dbReference type="Pfam" id="PF14111">
    <property type="entry name" value="DUF4283"/>
    <property type="match status" value="1"/>
</dbReference>
<feature type="region of interest" description="Disordered" evidence="1">
    <location>
        <begin position="481"/>
        <end position="535"/>
    </location>
</feature>
<name>A0AAV1E5Y9_OLDCO</name>
<dbReference type="InterPro" id="IPR025558">
    <property type="entry name" value="DUF4283"/>
</dbReference>
<dbReference type="InterPro" id="IPR040256">
    <property type="entry name" value="At4g02000-like"/>
</dbReference>